<dbReference type="STRING" id="29170.A0A368FAM2"/>
<dbReference type="InterPro" id="IPR053079">
    <property type="entry name" value="SPS2_domain"/>
</dbReference>
<dbReference type="Proteomes" id="UP000252519">
    <property type="component" value="Unassembled WGS sequence"/>
</dbReference>
<comment type="caution">
    <text evidence="1">The sequence shown here is derived from an EMBL/GenBank/DDBJ whole genome shotgun (WGS) entry which is preliminary data.</text>
</comment>
<dbReference type="OrthoDB" id="5868264at2759"/>
<keyword evidence="2" id="KW-1185">Reference proteome</keyword>
<evidence type="ECO:0000313" key="1">
    <source>
        <dbReference type="EMBL" id="RCN29163.1"/>
    </source>
</evidence>
<gene>
    <name evidence="1" type="ORF">ANCCAN_25080</name>
</gene>
<evidence type="ECO:0000313" key="2">
    <source>
        <dbReference type="Proteomes" id="UP000252519"/>
    </source>
</evidence>
<protein>
    <submittedName>
        <fullName evidence="1">Uncharacterized protein</fullName>
    </submittedName>
</protein>
<dbReference type="PANTHER" id="PTHR21662:SF59">
    <property type="entry name" value="RECEPTOR PROTEIN-TYROSINE KINASE"/>
    <property type="match status" value="1"/>
</dbReference>
<accession>A0A368FAM2</accession>
<dbReference type="PANTHER" id="PTHR21662">
    <property type="entry name" value="RECEPTOR PROTEIN-TYROSINE KINASE"/>
    <property type="match status" value="1"/>
</dbReference>
<name>A0A368FAM2_ANCCA</name>
<reference evidence="1 2" key="1">
    <citation type="submission" date="2014-10" db="EMBL/GenBank/DDBJ databases">
        <title>Draft genome of the hookworm Ancylostoma caninum.</title>
        <authorList>
            <person name="Mitreva M."/>
        </authorList>
    </citation>
    <scope>NUCLEOTIDE SEQUENCE [LARGE SCALE GENOMIC DNA]</scope>
    <source>
        <strain evidence="1 2">Baltimore</strain>
    </source>
</reference>
<sequence length="1554" mass="174885">LVSGCGLSPSEYTDKQLVQACAGKTIIRPAKGFFLTLSSMKVTEAEMNRMCSRAEFMEICITITQSAFKSLRCPKLKQLKPCFPGRPAIKIVDNPFFEILEFPTTVKYPQRSPIVEIAMNPSLHPNILGKYKPWCPGCKILPDYVCGITKPHFTTKELVAACAGKKYIKPAKGVVVVVKSSDVTEDELNRMCSKVEYMEICIEITNSQFRSLRCPKLKTLKPCMPNRPAIKIVNNKYFSILVIPTTVTYPPNVKIIEVRKNPMLHPTIIDALRKWCPGCVLSLDYACGLNKKTFTMKELVRACAGHEVIRPPPGVLIIITSDMVTEDELNRMCARAVFMDVCIEIKNSKFKSLRCPNLKELKPCRPGRPALRIEYNVNFEVLLIPPNVKYPPGAQIIEVKRNPPLRKDIIRQLQRWCPHCRITPDYVCGITSPRFTMHQLVSACTGQKHIVPAPEITLVVTSKQVTEQQMNAMCSKVEIMQICIEITRSMFKSLRCPHLKELRPCQPGRPAIKIVDNPYFVILELPEIIMFPRGAQIIELRGNPLLGIEIIMKIKKWCPGCLVAGDYACGLNKPNPSTAELMAACVGKTAVVPMPGSQLILHSRDFTENQFNAFCSRVETMQVCITIEKSKFRKLRCPHLKELRSCQRGRPALTIVENFYLDVIVIPSNIKVPPGELIFVVRNNPRLPLEILLQLKRICPGCPISLDTDCGLKRPFSMKQLAAACANKLVIKPSRGHIIEFDSKHLSEPEMNAICARAVYMEVCITISKSNYRRFRCPNLRELRPCAPGRPAIKVVDNEHLVEFFIPIEVLTYPRGAIILEIGGNLLLPVDIIEKYKKYCRGNCRFPTRNACVLQPRTYSDKELVRVCAGKSIIKPQPGFALTVSSKHGTQAEINALCSKAVYMEICMVIKASHFKNLRCPMLKELRPCRPEQPAITIMNNLQFALVEISTSIRYPPGSHIFEVSGNPRLPEGIIILLKKICPHCRITADYDCDLKRPFSVRELVSACAGKVVIRPAPRYYLEIHSKDTTEAELNAFCSQVIYLEACITIEASTFRSFRCPHLRELKPCQPGRPALTIINNAYLTVIDIPLTVVFPTGVTIFKIYGNPLLPIEIIERFRRICPNCRFPADTACRLEPRVYSDKELVAVCAGKTKIKPAAGYYLTVSSKYVTEAEMNALCSKATYMEICITITESHFKSLRCPHLKELRPCKPGRPAITIIRNFQFSILEIPSTIIVPKGVLIFEIRENPNLSIKIIRILKNICPQCHITANLACDLEGRKYTDKELVRACAGKTIIKPAPGWILVLSSAQTTEAEMNALCSKAIYMEICIEITNSQFKQLRCPYLKELRPCQPGRPAIKIVNNLYFELLEMPYTVVYPRGELILEIHEVPRMPTALIKRFQKFCKGCKITANLGCGLTKRNYSDAEMVAACAGKTIIKPAEGYMLIMSSDTVSEAEMNAVCAKAVYMEICIIIRNSNFRSLRCPHLRELKSCKPGVPAIRILGNPLLTDVSISKTLLYRIGTKTLEIRGNPRLSRKSIKALNKLCPECVIRRQP</sequence>
<organism evidence="1 2">
    <name type="scientific">Ancylostoma caninum</name>
    <name type="common">Dog hookworm</name>
    <dbReference type="NCBI Taxonomy" id="29170"/>
    <lineage>
        <taxon>Eukaryota</taxon>
        <taxon>Metazoa</taxon>
        <taxon>Ecdysozoa</taxon>
        <taxon>Nematoda</taxon>
        <taxon>Chromadorea</taxon>
        <taxon>Rhabditida</taxon>
        <taxon>Rhabditina</taxon>
        <taxon>Rhabditomorpha</taxon>
        <taxon>Strongyloidea</taxon>
        <taxon>Ancylostomatidae</taxon>
        <taxon>Ancylostomatinae</taxon>
        <taxon>Ancylostoma</taxon>
    </lineage>
</organism>
<feature type="non-terminal residue" evidence="1">
    <location>
        <position position="1"/>
    </location>
</feature>
<proteinExistence type="predicted"/>
<dbReference type="EMBL" id="JOJR01002094">
    <property type="protein sequence ID" value="RCN29163.1"/>
    <property type="molecule type" value="Genomic_DNA"/>
</dbReference>